<accession>A0A699WS84</accession>
<sequence>MCKCGDFDHLAYDCGLWVEKRKNRPKNNLVHKNVTPRADLLKTGRTPRAVNRTNMNGAQPKRTYFAKTAPSYVRRPFQ</sequence>
<evidence type="ECO:0008006" key="2">
    <source>
        <dbReference type="Google" id="ProtNLM"/>
    </source>
</evidence>
<comment type="caution">
    <text evidence="1">The sequence shown here is derived from an EMBL/GenBank/DDBJ whole genome shotgun (WGS) entry which is preliminary data.</text>
</comment>
<evidence type="ECO:0000313" key="1">
    <source>
        <dbReference type="EMBL" id="GFD50445.1"/>
    </source>
</evidence>
<reference evidence="1" key="1">
    <citation type="journal article" date="2019" name="Sci. Rep.">
        <title>Draft genome of Tanacetum cinerariifolium, the natural source of mosquito coil.</title>
        <authorList>
            <person name="Yamashiro T."/>
            <person name="Shiraishi A."/>
            <person name="Satake H."/>
            <person name="Nakayama K."/>
        </authorList>
    </citation>
    <scope>NUCLEOTIDE SEQUENCE</scope>
</reference>
<proteinExistence type="predicted"/>
<organism evidence="1">
    <name type="scientific">Tanacetum cinerariifolium</name>
    <name type="common">Dalmatian daisy</name>
    <name type="synonym">Chrysanthemum cinerariifolium</name>
    <dbReference type="NCBI Taxonomy" id="118510"/>
    <lineage>
        <taxon>Eukaryota</taxon>
        <taxon>Viridiplantae</taxon>
        <taxon>Streptophyta</taxon>
        <taxon>Embryophyta</taxon>
        <taxon>Tracheophyta</taxon>
        <taxon>Spermatophyta</taxon>
        <taxon>Magnoliopsida</taxon>
        <taxon>eudicotyledons</taxon>
        <taxon>Gunneridae</taxon>
        <taxon>Pentapetalae</taxon>
        <taxon>asterids</taxon>
        <taxon>campanulids</taxon>
        <taxon>Asterales</taxon>
        <taxon>Asteraceae</taxon>
        <taxon>Asteroideae</taxon>
        <taxon>Anthemideae</taxon>
        <taxon>Anthemidinae</taxon>
        <taxon>Tanacetum</taxon>
    </lineage>
</organism>
<name>A0A699WS84_TANCI</name>
<dbReference type="EMBL" id="BKCJ011757521">
    <property type="protein sequence ID" value="GFD50445.1"/>
    <property type="molecule type" value="Genomic_DNA"/>
</dbReference>
<protein>
    <recommendedName>
        <fullName evidence="2">Ubiquitin hydrolase</fullName>
    </recommendedName>
</protein>
<dbReference type="AlphaFoldDB" id="A0A699WS84"/>
<gene>
    <name evidence="1" type="ORF">Tci_922414</name>
</gene>